<organism evidence="3 4">
    <name type="scientific">Nitrospirillum amazonense</name>
    <dbReference type="NCBI Taxonomy" id="28077"/>
    <lineage>
        <taxon>Bacteria</taxon>
        <taxon>Pseudomonadati</taxon>
        <taxon>Pseudomonadota</taxon>
        <taxon>Alphaproteobacteria</taxon>
        <taxon>Rhodospirillales</taxon>
        <taxon>Azospirillaceae</taxon>
        <taxon>Nitrospirillum</taxon>
    </lineage>
</organism>
<keyword evidence="2" id="KW-1133">Transmembrane helix</keyword>
<feature type="region of interest" description="Disordered" evidence="1">
    <location>
        <begin position="160"/>
        <end position="192"/>
    </location>
</feature>
<dbReference type="EMBL" id="VITN01000020">
    <property type="protein sequence ID" value="TWB13736.1"/>
    <property type="molecule type" value="Genomic_DNA"/>
</dbReference>
<dbReference type="SUPFAM" id="SSF54523">
    <property type="entry name" value="Pili subunits"/>
    <property type="match status" value="1"/>
</dbReference>
<dbReference type="Proteomes" id="UP000319859">
    <property type="component" value="Unassembled WGS sequence"/>
</dbReference>
<feature type="compositionally biased region" description="Pro residues" evidence="1">
    <location>
        <begin position="168"/>
        <end position="181"/>
    </location>
</feature>
<gene>
    <name evidence="3" type="ORF">FBZ89_12076</name>
</gene>
<evidence type="ECO:0000313" key="4">
    <source>
        <dbReference type="Proteomes" id="UP000319859"/>
    </source>
</evidence>
<dbReference type="InterPro" id="IPR045584">
    <property type="entry name" value="Pilin-like"/>
</dbReference>
<reference evidence="3 4" key="1">
    <citation type="submission" date="2019-06" db="EMBL/GenBank/DDBJ databases">
        <title>Genomic Encyclopedia of Type Strains, Phase IV (KMG-V): Genome sequencing to study the core and pangenomes of soil and plant-associated prokaryotes.</title>
        <authorList>
            <person name="Whitman W."/>
        </authorList>
    </citation>
    <scope>NUCLEOTIDE SEQUENCE [LARGE SCALE GENOMIC DNA]</scope>
    <source>
        <strain evidence="3 4">BR 11880</strain>
    </source>
</reference>
<proteinExistence type="predicted"/>
<protein>
    <submittedName>
        <fullName evidence="3">Type II secretory pathway pseudopilin PulG</fullName>
    </submittedName>
</protein>
<keyword evidence="2" id="KW-0812">Transmembrane</keyword>
<name>A0A560EWH9_9PROT</name>
<evidence type="ECO:0000256" key="1">
    <source>
        <dbReference type="SAM" id="MobiDB-lite"/>
    </source>
</evidence>
<feature type="compositionally biased region" description="Low complexity" evidence="1">
    <location>
        <begin position="182"/>
        <end position="192"/>
    </location>
</feature>
<sequence>MQDRHDAIRPDEAGFTYLGLLIILAIIGVVAAASLQAGALVQRRTAEESLLDIGSDFRTALRSYADSTPAGLPRSPRTLQDLVRDPRYPGVRRYLRRVPPDPLGGDLPWGLVMSPDGAGIIGIYSQAPGHPIKRDNFPAAYQDFRNRDSYADWVFTQAPARNSQLPSRPIPLGPGASPPSSPGAGATPSGPR</sequence>
<comment type="caution">
    <text evidence="3">The sequence shown here is derived from an EMBL/GenBank/DDBJ whole genome shotgun (WGS) entry which is preliminary data.</text>
</comment>
<feature type="transmembrane region" description="Helical" evidence="2">
    <location>
        <begin position="15"/>
        <end position="35"/>
    </location>
</feature>
<evidence type="ECO:0000313" key="3">
    <source>
        <dbReference type="EMBL" id="TWB13736.1"/>
    </source>
</evidence>
<keyword evidence="2" id="KW-0472">Membrane</keyword>
<accession>A0A560EWH9</accession>
<dbReference type="RefSeq" id="WP_186457547.1">
    <property type="nucleotide sequence ID" value="NZ_VITN01000020.1"/>
</dbReference>
<evidence type="ECO:0000256" key="2">
    <source>
        <dbReference type="SAM" id="Phobius"/>
    </source>
</evidence>
<dbReference type="AlphaFoldDB" id="A0A560EWH9"/>